<dbReference type="PANTHER" id="PTHR46696">
    <property type="entry name" value="P450, PUTATIVE (EUROFUNG)-RELATED"/>
    <property type="match status" value="1"/>
</dbReference>
<dbReference type="PANTHER" id="PTHR46696:SF1">
    <property type="entry name" value="CYTOCHROME P450 YJIB-RELATED"/>
    <property type="match status" value="1"/>
</dbReference>
<dbReference type="GO" id="GO:0016705">
    <property type="term" value="F:oxidoreductase activity, acting on paired donors, with incorporation or reduction of molecular oxygen"/>
    <property type="evidence" value="ECO:0007669"/>
    <property type="project" value="InterPro"/>
</dbReference>
<dbReference type="Gene3D" id="1.10.630.10">
    <property type="entry name" value="Cytochrome P450"/>
    <property type="match status" value="1"/>
</dbReference>
<evidence type="ECO:0000256" key="2">
    <source>
        <dbReference type="SAM" id="MobiDB-lite"/>
    </source>
</evidence>
<dbReference type="EMBL" id="SMKI01000150">
    <property type="protein sequence ID" value="TDC74389.1"/>
    <property type="molecule type" value="Genomic_DNA"/>
</dbReference>
<dbReference type="AlphaFoldDB" id="A0A4R4TJR1"/>
<accession>A0A4R4TJR1</accession>
<dbReference type="GO" id="GO:0005506">
    <property type="term" value="F:iron ion binding"/>
    <property type="evidence" value="ECO:0007669"/>
    <property type="project" value="InterPro"/>
</dbReference>
<dbReference type="GO" id="GO:0004497">
    <property type="term" value="F:monooxygenase activity"/>
    <property type="evidence" value="ECO:0007669"/>
    <property type="project" value="InterPro"/>
</dbReference>
<evidence type="ECO:0000256" key="1">
    <source>
        <dbReference type="ARBA" id="ARBA00010617"/>
    </source>
</evidence>
<organism evidence="3 4">
    <name type="scientific">Streptomyces hainanensis</name>
    <dbReference type="NCBI Taxonomy" id="402648"/>
    <lineage>
        <taxon>Bacteria</taxon>
        <taxon>Bacillati</taxon>
        <taxon>Actinomycetota</taxon>
        <taxon>Actinomycetes</taxon>
        <taxon>Kitasatosporales</taxon>
        <taxon>Streptomycetaceae</taxon>
        <taxon>Streptomyces</taxon>
    </lineage>
</organism>
<feature type="region of interest" description="Disordered" evidence="2">
    <location>
        <begin position="444"/>
        <end position="464"/>
    </location>
</feature>
<keyword evidence="4" id="KW-1185">Reference proteome</keyword>
<sequence length="478" mass="52108">MTSPAPLTPDGGPWPPRAGAPASYVPMYGPEFEDDPTAFYRGMREKYGPVVPVEVDERGGFRGWLVLGHREQLEILNNRSGLFTHDSRWWRDQVEGRVPDHPLVQQTERRRNMFSTDGTEHQRLRSPIDQALAGLHPEHTHGYVDHLADQLIDAFPAFGPVDIVAWYAQPLPMLVMMGLLGMPEERATAVSQTVLEIVQAGPGAAAAARRMDELMREQVEEKLKAPGADLTSWLIAQYGTGVFDPDEVADQVRLLLQGGLGPTSAWIAATLLRLVTDDRLRGDVEKGVVTLADANNRVLWDDPPVHNVFMNWATAPTTLGQYEIGAGDLVIVSMAGSGTDPAVRPVDEEALRASRAHLAWGAGQHACPAQDLGSMIVEAAVRRLLHRMPALRLAIDERDVVWGPSYVVRMPVELPLMSPTRVPASGAAEPPAFMAFPAAPGAPQQFVAPPVGPPPGADDAAGGQQPRWRALSTWFLRK</sequence>
<name>A0A4R4TJR1_9ACTN</name>
<comment type="similarity">
    <text evidence="1">Belongs to the cytochrome P450 family.</text>
</comment>
<dbReference type="InterPro" id="IPR036396">
    <property type="entry name" value="Cyt_P450_sf"/>
</dbReference>
<dbReference type="InterPro" id="IPR017972">
    <property type="entry name" value="Cyt_P450_CS"/>
</dbReference>
<gene>
    <name evidence="3" type="ORF">E1283_15885</name>
</gene>
<dbReference type="GO" id="GO:0020037">
    <property type="term" value="F:heme binding"/>
    <property type="evidence" value="ECO:0007669"/>
    <property type="project" value="InterPro"/>
</dbReference>
<comment type="caution">
    <text evidence="3">The sequence shown here is derived from an EMBL/GenBank/DDBJ whole genome shotgun (WGS) entry which is preliminary data.</text>
</comment>
<dbReference type="SUPFAM" id="SSF48264">
    <property type="entry name" value="Cytochrome P450"/>
    <property type="match status" value="1"/>
</dbReference>
<proteinExistence type="inferred from homology"/>
<reference evidence="3 4" key="1">
    <citation type="submission" date="2019-03" db="EMBL/GenBank/DDBJ databases">
        <title>Draft genome sequences of novel Actinobacteria.</title>
        <authorList>
            <person name="Sahin N."/>
            <person name="Ay H."/>
            <person name="Saygin H."/>
        </authorList>
    </citation>
    <scope>NUCLEOTIDE SEQUENCE [LARGE SCALE GENOMIC DNA]</scope>
    <source>
        <strain evidence="3 4">DSM 41900</strain>
    </source>
</reference>
<evidence type="ECO:0000313" key="3">
    <source>
        <dbReference type="EMBL" id="TDC74389.1"/>
    </source>
</evidence>
<dbReference type="PRINTS" id="PR00359">
    <property type="entry name" value="BP450"/>
</dbReference>
<dbReference type="Proteomes" id="UP000295345">
    <property type="component" value="Unassembled WGS sequence"/>
</dbReference>
<dbReference type="OrthoDB" id="4133219at2"/>
<dbReference type="PROSITE" id="PS00086">
    <property type="entry name" value="CYTOCHROME_P450"/>
    <property type="match status" value="1"/>
</dbReference>
<dbReference type="RefSeq" id="WP_132818689.1">
    <property type="nucleotide sequence ID" value="NZ_SMKI01000150.1"/>
</dbReference>
<dbReference type="InterPro" id="IPR002397">
    <property type="entry name" value="Cyt_P450_B"/>
</dbReference>
<evidence type="ECO:0000313" key="4">
    <source>
        <dbReference type="Proteomes" id="UP000295345"/>
    </source>
</evidence>
<protein>
    <submittedName>
        <fullName evidence="3">Cytochrome P450</fullName>
    </submittedName>
</protein>